<dbReference type="PANTHER" id="PTHR42938:SF9">
    <property type="entry name" value="FORMATE DEHYDROGENASE 1"/>
    <property type="match status" value="1"/>
</dbReference>
<dbReference type="SUPFAM" id="SSF52283">
    <property type="entry name" value="Formate/glycerate dehydrogenase catalytic domain-like"/>
    <property type="match status" value="1"/>
</dbReference>
<accession>A0A1G6T1X1</accession>
<dbReference type="Gene3D" id="3.40.50.720">
    <property type="entry name" value="NAD(P)-binding Rossmann-like Domain"/>
    <property type="match status" value="2"/>
</dbReference>
<dbReference type="OrthoDB" id="9793626at2"/>
<dbReference type="GO" id="GO:0016616">
    <property type="term" value="F:oxidoreductase activity, acting on the CH-OH group of donors, NAD or NADP as acceptor"/>
    <property type="evidence" value="ECO:0007669"/>
    <property type="project" value="InterPro"/>
</dbReference>
<dbReference type="InterPro" id="IPR006140">
    <property type="entry name" value="D-isomer_DH_NAD-bd"/>
</dbReference>
<evidence type="ECO:0000256" key="4">
    <source>
        <dbReference type="RuleBase" id="RU003719"/>
    </source>
</evidence>
<reference evidence="7 8" key="1">
    <citation type="submission" date="2016-10" db="EMBL/GenBank/DDBJ databases">
        <authorList>
            <person name="de Groot N.N."/>
        </authorList>
    </citation>
    <scope>NUCLEOTIDE SEQUENCE [LARGE SCALE GENOMIC DNA]</scope>
    <source>
        <strain evidence="7 8">CPCC 100156</strain>
    </source>
</reference>
<keyword evidence="3" id="KW-0520">NAD</keyword>
<evidence type="ECO:0000259" key="6">
    <source>
        <dbReference type="Pfam" id="PF02826"/>
    </source>
</evidence>
<dbReference type="EMBL" id="FMZX01000005">
    <property type="protein sequence ID" value="SDD23019.1"/>
    <property type="molecule type" value="Genomic_DNA"/>
</dbReference>
<feature type="domain" description="D-isomer specific 2-hydroxyacid dehydrogenase NAD-binding" evidence="6">
    <location>
        <begin position="112"/>
        <end position="285"/>
    </location>
</feature>
<protein>
    <submittedName>
        <fullName evidence="7">(S)-sulfolactate dehydrogenase</fullName>
    </submittedName>
</protein>
<dbReference type="InterPro" id="IPR029753">
    <property type="entry name" value="D-isomer_DH_CS"/>
</dbReference>
<dbReference type="RefSeq" id="WP_090563718.1">
    <property type="nucleotide sequence ID" value="NZ_FMXZ01000005.1"/>
</dbReference>
<dbReference type="InterPro" id="IPR006139">
    <property type="entry name" value="D-isomer_2_OHA_DH_cat_dom"/>
</dbReference>
<evidence type="ECO:0000256" key="3">
    <source>
        <dbReference type="ARBA" id="ARBA00023027"/>
    </source>
</evidence>
<dbReference type="Pfam" id="PF02826">
    <property type="entry name" value="2-Hacid_dh_C"/>
    <property type="match status" value="1"/>
</dbReference>
<evidence type="ECO:0000313" key="8">
    <source>
        <dbReference type="Proteomes" id="UP000198925"/>
    </source>
</evidence>
<keyword evidence="2 4" id="KW-0560">Oxidoreductase</keyword>
<dbReference type="AlphaFoldDB" id="A0A1G6T1X1"/>
<proteinExistence type="inferred from homology"/>
<evidence type="ECO:0000259" key="5">
    <source>
        <dbReference type="Pfam" id="PF00389"/>
    </source>
</evidence>
<organism evidence="7 8">
    <name type="scientific">Belnapia rosea</name>
    <dbReference type="NCBI Taxonomy" id="938405"/>
    <lineage>
        <taxon>Bacteria</taxon>
        <taxon>Pseudomonadati</taxon>
        <taxon>Pseudomonadota</taxon>
        <taxon>Alphaproteobacteria</taxon>
        <taxon>Acetobacterales</taxon>
        <taxon>Roseomonadaceae</taxon>
        <taxon>Belnapia</taxon>
    </lineage>
</organism>
<evidence type="ECO:0000256" key="1">
    <source>
        <dbReference type="ARBA" id="ARBA00005854"/>
    </source>
</evidence>
<dbReference type="GO" id="GO:0051287">
    <property type="term" value="F:NAD binding"/>
    <property type="evidence" value="ECO:0007669"/>
    <property type="project" value="InterPro"/>
</dbReference>
<sequence>MGHIVITEYMEEAAIARLSAAHPTLYDPALGTAPERLRLVLAEARALIVRNRTRVDDALLAAAPRLRVLGRLGVGLYNIDLDACRNRGLEVIPAAGANADSVAEYTILSVGMLLRGAFQETAAIAAGAWPRERLSTGREMAGKTLGILGFGDIGRRVARLARAFGMRVVAHDPILPIDHSGWAETGTESVTLEALVAAADAITLHVPIEEATRGLVSAGLLAAMKPGAVLVNASRGGVVDEAALAAALRSGRLGGAVLDVFEEEPLPPGNPLAGAPNLILTPHIAGATRESNLRVSSLIAARVLVALAMD</sequence>
<dbReference type="PANTHER" id="PTHR42938">
    <property type="entry name" value="FORMATE DEHYDROGENASE 1"/>
    <property type="match status" value="1"/>
</dbReference>
<dbReference type="Proteomes" id="UP000198925">
    <property type="component" value="Unassembled WGS sequence"/>
</dbReference>
<dbReference type="CDD" id="cd12173">
    <property type="entry name" value="PGDH_4"/>
    <property type="match status" value="1"/>
</dbReference>
<name>A0A1G6T1X1_9PROT</name>
<gene>
    <name evidence="7" type="ORF">SAMN04487779_1005257</name>
</gene>
<dbReference type="InterPro" id="IPR036291">
    <property type="entry name" value="NAD(P)-bd_dom_sf"/>
</dbReference>
<feature type="domain" description="D-isomer specific 2-hydroxyacid dehydrogenase catalytic" evidence="5">
    <location>
        <begin position="5"/>
        <end position="304"/>
    </location>
</feature>
<evidence type="ECO:0000313" key="7">
    <source>
        <dbReference type="EMBL" id="SDD23019.1"/>
    </source>
</evidence>
<dbReference type="PROSITE" id="PS00670">
    <property type="entry name" value="D_2_HYDROXYACID_DH_2"/>
    <property type="match status" value="1"/>
</dbReference>
<keyword evidence="8" id="KW-1185">Reference proteome</keyword>
<dbReference type="STRING" id="938405.SAMN02927895_02313"/>
<dbReference type="FunFam" id="3.40.50.720:FF:000203">
    <property type="entry name" value="D-3-phosphoglycerate dehydrogenase (SerA)"/>
    <property type="match status" value="1"/>
</dbReference>
<evidence type="ECO:0000256" key="2">
    <source>
        <dbReference type="ARBA" id="ARBA00023002"/>
    </source>
</evidence>
<comment type="similarity">
    <text evidence="1 4">Belongs to the D-isomer specific 2-hydroxyacid dehydrogenase family.</text>
</comment>
<dbReference type="PROSITE" id="PS00671">
    <property type="entry name" value="D_2_HYDROXYACID_DH_3"/>
    <property type="match status" value="1"/>
</dbReference>
<dbReference type="Pfam" id="PF00389">
    <property type="entry name" value="2-Hacid_dh"/>
    <property type="match status" value="1"/>
</dbReference>
<dbReference type="SUPFAM" id="SSF51735">
    <property type="entry name" value="NAD(P)-binding Rossmann-fold domains"/>
    <property type="match status" value="1"/>
</dbReference>